<dbReference type="SUPFAM" id="SSF52949">
    <property type="entry name" value="Macro domain-like"/>
    <property type="match status" value="1"/>
</dbReference>
<gene>
    <name evidence="2" type="ORF">SAMN02746019_00030020</name>
</gene>
<organism evidence="2 3">
    <name type="scientific">Thermoflexus hugenholtzii JAD2</name>
    <dbReference type="NCBI Taxonomy" id="877466"/>
    <lineage>
        <taxon>Bacteria</taxon>
        <taxon>Bacillati</taxon>
        <taxon>Chloroflexota</taxon>
        <taxon>Thermoflexia</taxon>
        <taxon>Thermoflexales</taxon>
        <taxon>Thermoflexaceae</taxon>
        <taxon>Thermoflexus</taxon>
    </lineage>
</organism>
<dbReference type="SMART" id="SM00506">
    <property type="entry name" value="A1pp"/>
    <property type="match status" value="1"/>
</dbReference>
<dbReference type="InterPro" id="IPR002589">
    <property type="entry name" value="Macro_dom"/>
</dbReference>
<evidence type="ECO:0000313" key="3">
    <source>
        <dbReference type="Proteomes" id="UP000197025"/>
    </source>
</evidence>
<feature type="domain" description="Macro" evidence="1">
    <location>
        <begin position="6"/>
        <end position="191"/>
    </location>
</feature>
<dbReference type="OrthoDB" id="6194521at2"/>
<evidence type="ECO:0000259" key="1">
    <source>
        <dbReference type="PROSITE" id="PS51154"/>
    </source>
</evidence>
<dbReference type="EMBL" id="FYEK01000002">
    <property type="protein sequence ID" value="SNB49695.1"/>
    <property type="molecule type" value="Genomic_DNA"/>
</dbReference>
<dbReference type="PROSITE" id="PS51154">
    <property type="entry name" value="MACRO"/>
    <property type="match status" value="1"/>
</dbReference>
<dbReference type="AlphaFoldDB" id="A0A212PS21"/>
<dbReference type="Gene3D" id="3.40.220.10">
    <property type="entry name" value="Leucine Aminopeptidase, subunit E, domain 1"/>
    <property type="match status" value="1"/>
</dbReference>
<dbReference type="InterPro" id="IPR043472">
    <property type="entry name" value="Macro_dom-like"/>
</dbReference>
<accession>A0A212PS21</accession>
<dbReference type="RefSeq" id="WP_088569856.1">
    <property type="nucleotide sequence ID" value="NZ_FYEK01000002.1"/>
</dbReference>
<reference evidence="3" key="1">
    <citation type="submission" date="2017-06" db="EMBL/GenBank/DDBJ databases">
        <authorList>
            <person name="Varghese N."/>
            <person name="Submissions S."/>
        </authorList>
    </citation>
    <scope>NUCLEOTIDE SEQUENCE [LARGE SCALE GENOMIC DNA]</scope>
    <source>
        <strain evidence="3">JAD2</strain>
    </source>
</reference>
<keyword evidence="3" id="KW-1185">Reference proteome</keyword>
<protein>
    <submittedName>
        <fullName evidence="2">O-acetyl-ADP-ribose deacetylase (Regulator of RNase III), contains Macro domain</fullName>
    </submittedName>
</protein>
<dbReference type="InParanoid" id="A0A212PS21"/>
<sequence>MGKGNRTVAETILPSGHRVVLVQGDLTEEEADALVNAANSYLQHGGGVAGALVRKGGPQIQAESDEWVRRHGPVPTGGVAITGAGRLRARAILHTVGPVWSGGTRGEEQQLAEAIRNTLEAARAQGYERIAMPAISTGIFGFPKERAAPIFWETIAAFAAAHPGEPPREIRVVILDEATLRPFEAAFHARFGGQAAASPA</sequence>
<proteinExistence type="predicted"/>
<dbReference type="PANTHER" id="PTHR11106">
    <property type="entry name" value="GANGLIOSIDE INDUCED DIFFERENTIATION ASSOCIATED PROTEIN 2-RELATED"/>
    <property type="match status" value="1"/>
</dbReference>
<dbReference type="PANTHER" id="PTHR11106:SF111">
    <property type="entry name" value="MACRO DOMAIN-CONTAINING PROTEIN"/>
    <property type="match status" value="1"/>
</dbReference>
<dbReference type="Pfam" id="PF01661">
    <property type="entry name" value="Macro"/>
    <property type="match status" value="1"/>
</dbReference>
<dbReference type="Proteomes" id="UP000197025">
    <property type="component" value="Unassembled WGS sequence"/>
</dbReference>
<evidence type="ECO:0000313" key="2">
    <source>
        <dbReference type="EMBL" id="SNB49695.1"/>
    </source>
</evidence>
<name>A0A212PS21_9CHLR</name>
<dbReference type="CDD" id="cd02907">
    <property type="entry name" value="Macro_Af1521_BAL-like"/>
    <property type="match status" value="1"/>
</dbReference>